<protein>
    <submittedName>
        <fullName evidence="1">Uncharacterized protein</fullName>
    </submittedName>
</protein>
<evidence type="ECO:0000313" key="2">
    <source>
        <dbReference type="Proteomes" id="UP000325315"/>
    </source>
</evidence>
<dbReference type="AlphaFoldDB" id="A0A5B6VBW7"/>
<evidence type="ECO:0000313" key="1">
    <source>
        <dbReference type="EMBL" id="KAA3466544.1"/>
    </source>
</evidence>
<dbReference type="Proteomes" id="UP000325315">
    <property type="component" value="Unassembled WGS sequence"/>
</dbReference>
<organism evidence="1 2">
    <name type="scientific">Gossypium australe</name>
    <dbReference type="NCBI Taxonomy" id="47621"/>
    <lineage>
        <taxon>Eukaryota</taxon>
        <taxon>Viridiplantae</taxon>
        <taxon>Streptophyta</taxon>
        <taxon>Embryophyta</taxon>
        <taxon>Tracheophyta</taxon>
        <taxon>Spermatophyta</taxon>
        <taxon>Magnoliopsida</taxon>
        <taxon>eudicotyledons</taxon>
        <taxon>Gunneridae</taxon>
        <taxon>Pentapetalae</taxon>
        <taxon>rosids</taxon>
        <taxon>malvids</taxon>
        <taxon>Malvales</taxon>
        <taxon>Malvaceae</taxon>
        <taxon>Malvoideae</taxon>
        <taxon>Gossypium</taxon>
    </lineage>
</organism>
<keyword evidence="2" id="KW-1185">Reference proteome</keyword>
<accession>A0A5B6VBW7</accession>
<comment type="caution">
    <text evidence="1">The sequence shown here is derived from an EMBL/GenBank/DDBJ whole genome shotgun (WGS) entry which is preliminary data.</text>
</comment>
<gene>
    <name evidence="1" type="ORF">EPI10_001629</name>
</gene>
<reference evidence="2" key="1">
    <citation type="journal article" date="2019" name="Plant Biotechnol. J.">
        <title>Genome sequencing of the Australian wild diploid species Gossypium australe highlights disease resistance and delayed gland morphogenesis.</title>
        <authorList>
            <person name="Cai Y."/>
            <person name="Cai X."/>
            <person name="Wang Q."/>
            <person name="Wang P."/>
            <person name="Zhang Y."/>
            <person name="Cai C."/>
            <person name="Xu Y."/>
            <person name="Wang K."/>
            <person name="Zhou Z."/>
            <person name="Wang C."/>
            <person name="Geng S."/>
            <person name="Li B."/>
            <person name="Dong Q."/>
            <person name="Hou Y."/>
            <person name="Wang H."/>
            <person name="Ai P."/>
            <person name="Liu Z."/>
            <person name="Yi F."/>
            <person name="Sun M."/>
            <person name="An G."/>
            <person name="Cheng J."/>
            <person name="Zhang Y."/>
            <person name="Shi Q."/>
            <person name="Xie Y."/>
            <person name="Shi X."/>
            <person name="Chang Y."/>
            <person name="Huang F."/>
            <person name="Chen Y."/>
            <person name="Hong S."/>
            <person name="Mi L."/>
            <person name="Sun Q."/>
            <person name="Zhang L."/>
            <person name="Zhou B."/>
            <person name="Peng R."/>
            <person name="Zhang X."/>
            <person name="Liu F."/>
        </authorList>
    </citation>
    <scope>NUCLEOTIDE SEQUENCE [LARGE SCALE GENOMIC DNA]</scope>
    <source>
        <strain evidence="2">cv. PA1801</strain>
    </source>
</reference>
<dbReference type="EMBL" id="SMMG02000007">
    <property type="protein sequence ID" value="KAA3466544.1"/>
    <property type="molecule type" value="Genomic_DNA"/>
</dbReference>
<sequence>MPVSEYEANFLRLSGYAQGMIATKKDKCVRRRRYNRAGNARQRPLGQGANQTEVRQLAFVYAARHIEDCDVVDVIGEVPGEIFPNDLMELLFNEFDLILGMDC</sequence>
<name>A0A5B6VBW7_9ROSI</name>
<proteinExistence type="predicted"/>